<comment type="caution">
    <text evidence="1">The sequence shown here is derived from an EMBL/GenBank/DDBJ whole genome shotgun (WGS) entry which is preliminary data.</text>
</comment>
<proteinExistence type="predicted"/>
<evidence type="ECO:0000313" key="2">
    <source>
        <dbReference type="Proteomes" id="UP000030021"/>
    </source>
</evidence>
<dbReference type="Proteomes" id="UP000030021">
    <property type="component" value="Unassembled WGS sequence"/>
</dbReference>
<evidence type="ECO:0008006" key="3">
    <source>
        <dbReference type="Google" id="ProtNLM"/>
    </source>
</evidence>
<dbReference type="OrthoDB" id="9855208at2"/>
<sequence length="172" mass="17983">MKFNAITIMAGALALLSACTPPQQQLTKAGEALDVVAVKVDASRAKKTFGSAFSLDVDRAEEIAEKVIAARLEAVDTEGALPVTVDLDLEMLYLAGGVYALLGSTTSGSRGTLTVTRQGTDTPLLAETALSVTGERRFGALAGVVFVKGQETEMAQVSSSFAEKIRLALFGR</sequence>
<gene>
    <name evidence="1" type="ORF">rosmuc_01066</name>
</gene>
<dbReference type="PATRIC" id="fig|1288298.3.peg.1078"/>
<name>A0A0A0HSN5_9RHOB</name>
<dbReference type="EMBL" id="AONH01000004">
    <property type="protein sequence ID" value="KGM89098.1"/>
    <property type="molecule type" value="Genomic_DNA"/>
</dbReference>
<organism evidence="1 2">
    <name type="scientific">Roseovarius mucosus DSM 17069</name>
    <dbReference type="NCBI Taxonomy" id="1288298"/>
    <lineage>
        <taxon>Bacteria</taxon>
        <taxon>Pseudomonadati</taxon>
        <taxon>Pseudomonadota</taxon>
        <taxon>Alphaproteobacteria</taxon>
        <taxon>Rhodobacterales</taxon>
        <taxon>Roseobacteraceae</taxon>
        <taxon>Roseovarius</taxon>
    </lineage>
</organism>
<dbReference type="RefSeq" id="WP_037270676.1">
    <property type="nucleotide sequence ID" value="NZ_KN293977.1"/>
</dbReference>
<reference evidence="1 2" key="1">
    <citation type="submission" date="2013-01" db="EMBL/GenBank/DDBJ databases">
        <authorList>
            <person name="Fiebig A."/>
            <person name="Goeker M."/>
            <person name="Klenk H.-P.P."/>
        </authorList>
    </citation>
    <scope>NUCLEOTIDE SEQUENCE [LARGE SCALE GENOMIC DNA]</scope>
    <source>
        <strain evidence="1 2">DSM 17069</strain>
    </source>
</reference>
<evidence type="ECO:0000313" key="1">
    <source>
        <dbReference type="EMBL" id="KGM89098.1"/>
    </source>
</evidence>
<accession>A0A0A0HSN5</accession>
<dbReference type="HOGENOM" id="CLU_1554123_0_0_5"/>
<protein>
    <recommendedName>
        <fullName evidence="3">DUF4410 domain-containing protein</fullName>
    </recommendedName>
</protein>
<dbReference type="AlphaFoldDB" id="A0A0A0HSN5"/>
<dbReference type="PROSITE" id="PS51257">
    <property type="entry name" value="PROKAR_LIPOPROTEIN"/>
    <property type="match status" value="1"/>
</dbReference>